<keyword evidence="8" id="KW-1185">Reference proteome</keyword>
<evidence type="ECO:0000256" key="1">
    <source>
        <dbReference type="ARBA" id="ARBA00000885"/>
    </source>
</evidence>
<dbReference type="Pfam" id="PF00632">
    <property type="entry name" value="HECT"/>
    <property type="match status" value="1"/>
</dbReference>
<sequence length="720" mass="83665">MSHFPLRLFGNKRQIFVSKKTKNSSPSNQKNLASKLPYLENIEAFDCQLADKCQNHESTVQKVNMFNEWASKVLHSADSNLIDSKEAFKMISLLTNIDFFSIVLANPSSNQISANDCAIDDDFTFHFFEKISSLQLLKLRQTNTSTPLIKHKNCQNFRSNNVRFATKVSSPYKSEYLEFADILNEVIQSISQTIISKDNFNIYKLRATLLLLYMPNIYTSQFSNILRMILCFLGHVSELTKSILFKWLPNLPLLTKMIIKGCHSSIDISFTQYHQTHGWPIIVTTLVDTLNLIYDINQLSKDPVPIDDFVNHEINSRSCCKHCPSFPFVISFPNRLRIARSQIKELQTAAEVDKIFNGYEGRLSIKVHRESFYNDALSKLQHLKSYDFYRRMKVIFIGEAGIDAGGPKRELLRMMTDHIKENAFKLINNQFFWFKDTCSEDKEMNNDPNQENNPVSYYTALGFVLGLAIGNDVTLPIKFPKVFYSQLIDSKYKPTMKDLREIDPMMAQSLDMIIEMAKNNQDISSLELTFDANIDNYHTVPINDKMSGVIVNNDNYTQYITDYIDWIFNKRYEAEFEQIRKSFFISCPKTFLKMLLPSELDVIVSGEDEYNWKELKESAIYKDGMTNKSARIIWFWDVFYNDFNEDLRMKFLRFTTGMDKAPFGGLKSIRLKFRNGGKENKLPISHTCFNMFFLPKYQSREQLKEKLILVLHYTEGFGLV</sequence>
<feature type="active site" description="Glycyl thioester intermediate" evidence="5">
    <location>
        <position position="688"/>
    </location>
</feature>
<evidence type="ECO:0000313" key="7">
    <source>
        <dbReference type="EMBL" id="OHS92915.1"/>
    </source>
</evidence>
<dbReference type="FunFam" id="3.30.2410.10:FF:000003">
    <property type="entry name" value="probable E3 ubiquitin-protein ligase HERC4 isoform X1"/>
    <property type="match status" value="1"/>
</dbReference>
<proteinExistence type="predicted"/>
<dbReference type="VEuPathDB" id="TrichDB:TRFO_40755"/>
<dbReference type="GO" id="GO:0061630">
    <property type="term" value="F:ubiquitin protein ligase activity"/>
    <property type="evidence" value="ECO:0007669"/>
    <property type="project" value="UniProtKB-EC"/>
</dbReference>
<dbReference type="PROSITE" id="PS50237">
    <property type="entry name" value="HECT"/>
    <property type="match status" value="1"/>
</dbReference>
<keyword evidence="4 5" id="KW-0833">Ubl conjugation pathway</keyword>
<keyword evidence="7" id="KW-0436">Ligase</keyword>
<dbReference type="EC" id="2.3.2.26" evidence="2"/>
<evidence type="ECO:0000256" key="2">
    <source>
        <dbReference type="ARBA" id="ARBA00012485"/>
    </source>
</evidence>
<evidence type="ECO:0000259" key="6">
    <source>
        <dbReference type="PROSITE" id="PS50237"/>
    </source>
</evidence>
<dbReference type="InterPro" id="IPR000569">
    <property type="entry name" value="HECT_dom"/>
</dbReference>
<dbReference type="RefSeq" id="XP_068346052.1">
    <property type="nucleotide sequence ID" value="XM_068513391.1"/>
</dbReference>
<evidence type="ECO:0000256" key="5">
    <source>
        <dbReference type="PROSITE-ProRule" id="PRU00104"/>
    </source>
</evidence>
<gene>
    <name evidence="7" type="ORF">TRFO_40755</name>
</gene>
<dbReference type="PANTHER" id="PTHR45700">
    <property type="entry name" value="UBIQUITIN-PROTEIN LIGASE E3C"/>
    <property type="match status" value="1"/>
</dbReference>
<dbReference type="SUPFAM" id="SSF56204">
    <property type="entry name" value="Hect, E3 ligase catalytic domain"/>
    <property type="match status" value="1"/>
</dbReference>
<dbReference type="GO" id="GO:0000209">
    <property type="term" value="P:protein polyubiquitination"/>
    <property type="evidence" value="ECO:0007669"/>
    <property type="project" value="InterPro"/>
</dbReference>
<evidence type="ECO:0000256" key="3">
    <source>
        <dbReference type="ARBA" id="ARBA00022679"/>
    </source>
</evidence>
<comment type="catalytic activity">
    <reaction evidence="1">
        <text>S-ubiquitinyl-[E2 ubiquitin-conjugating enzyme]-L-cysteine + [acceptor protein]-L-lysine = [E2 ubiquitin-conjugating enzyme]-L-cysteine + N(6)-ubiquitinyl-[acceptor protein]-L-lysine.</text>
        <dbReference type="EC" id="2.3.2.26"/>
    </reaction>
</comment>
<dbReference type="Proteomes" id="UP000179807">
    <property type="component" value="Unassembled WGS sequence"/>
</dbReference>
<dbReference type="PANTHER" id="PTHR45700:SF8">
    <property type="entry name" value="HECT-TYPE E3 UBIQUITIN TRANSFERASE"/>
    <property type="match status" value="1"/>
</dbReference>
<name>A0A1J4J5K1_9EUKA</name>
<dbReference type="SMART" id="SM00119">
    <property type="entry name" value="HECTc"/>
    <property type="match status" value="1"/>
</dbReference>
<accession>A0A1J4J5K1</accession>
<dbReference type="AlphaFoldDB" id="A0A1J4J5K1"/>
<keyword evidence="3" id="KW-0808">Transferase</keyword>
<feature type="domain" description="HECT" evidence="6">
    <location>
        <begin position="384"/>
        <end position="720"/>
    </location>
</feature>
<dbReference type="GeneID" id="94848095"/>
<reference evidence="7" key="1">
    <citation type="submission" date="2016-10" db="EMBL/GenBank/DDBJ databases">
        <authorList>
            <person name="Benchimol M."/>
            <person name="Almeida L.G."/>
            <person name="Vasconcelos A.T."/>
            <person name="Perreira-Neves A."/>
            <person name="Rosa I.A."/>
            <person name="Tasca T."/>
            <person name="Bogo M.R."/>
            <person name="de Souza W."/>
        </authorList>
    </citation>
    <scope>NUCLEOTIDE SEQUENCE [LARGE SCALE GENOMIC DNA]</scope>
    <source>
        <strain evidence="7">K</strain>
    </source>
</reference>
<dbReference type="InterPro" id="IPR035983">
    <property type="entry name" value="Hect_E3_ubiquitin_ligase"/>
</dbReference>
<organism evidence="7 8">
    <name type="scientific">Tritrichomonas foetus</name>
    <dbReference type="NCBI Taxonomy" id="1144522"/>
    <lineage>
        <taxon>Eukaryota</taxon>
        <taxon>Metamonada</taxon>
        <taxon>Parabasalia</taxon>
        <taxon>Tritrichomonadida</taxon>
        <taxon>Tritrichomonadidae</taxon>
        <taxon>Tritrichomonas</taxon>
    </lineage>
</organism>
<protein>
    <recommendedName>
        <fullName evidence="2">HECT-type E3 ubiquitin transferase</fullName>
        <ecNumber evidence="2">2.3.2.26</ecNumber>
    </recommendedName>
</protein>
<evidence type="ECO:0000256" key="4">
    <source>
        <dbReference type="ARBA" id="ARBA00022786"/>
    </source>
</evidence>
<dbReference type="Gene3D" id="3.30.2410.10">
    <property type="entry name" value="Hect, E3 ligase catalytic domain"/>
    <property type="match status" value="1"/>
</dbReference>
<evidence type="ECO:0000313" key="8">
    <source>
        <dbReference type="Proteomes" id="UP000179807"/>
    </source>
</evidence>
<dbReference type="Gene3D" id="3.30.2160.10">
    <property type="entry name" value="Hect, E3 ligase catalytic domain"/>
    <property type="match status" value="1"/>
</dbReference>
<dbReference type="GO" id="GO:0016874">
    <property type="term" value="F:ligase activity"/>
    <property type="evidence" value="ECO:0007669"/>
    <property type="project" value="UniProtKB-KW"/>
</dbReference>
<dbReference type="EMBL" id="MLAK01001453">
    <property type="protein sequence ID" value="OHS92915.1"/>
    <property type="molecule type" value="Genomic_DNA"/>
</dbReference>
<dbReference type="Gene3D" id="3.90.1750.10">
    <property type="entry name" value="Hect, E3 ligase catalytic domains"/>
    <property type="match status" value="1"/>
</dbReference>
<comment type="caution">
    <text evidence="7">The sequence shown here is derived from an EMBL/GenBank/DDBJ whole genome shotgun (WGS) entry which is preliminary data.</text>
</comment>
<dbReference type="OrthoDB" id="8068875at2759"/>
<dbReference type="InterPro" id="IPR044611">
    <property type="entry name" value="E3A/B/C-like"/>
</dbReference>